<dbReference type="FunFam" id="1.10.10.10:FF:000001">
    <property type="entry name" value="LysR family transcriptional regulator"/>
    <property type="match status" value="1"/>
</dbReference>
<gene>
    <name evidence="6" type="ORF">EDC64_103221</name>
</gene>
<dbReference type="AlphaFoldDB" id="A0A4R3M452"/>
<keyword evidence="3" id="KW-0238">DNA-binding</keyword>
<evidence type="ECO:0000259" key="5">
    <source>
        <dbReference type="PROSITE" id="PS50931"/>
    </source>
</evidence>
<keyword evidence="4" id="KW-0804">Transcription</keyword>
<dbReference type="PROSITE" id="PS50931">
    <property type="entry name" value="HTH_LYSR"/>
    <property type="match status" value="1"/>
</dbReference>
<name>A0A4R3M452_9HYPH</name>
<dbReference type="PANTHER" id="PTHR30126:SF39">
    <property type="entry name" value="HTH-TYPE TRANSCRIPTIONAL REGULATOR CYSL"/>
    <property type="match status" value="1"/>
</dbReference>
<dbReference type="InterPro" id="IPR036390">
    <property type="entry name" value="WH_DNA-bd_sf"/>
</dbReference>
<dbReference type="PRINTS" id="PR00039">
    <property type="entry name" value="HTHLYSR"/>
</dbReference>
<feature type="domain" description="HTH lysR-type" evidence="5">
    <location>
        <begin position="1"/>
        <end position="58"/>
    </location>
</feature>
<dbReference type="OrthoDB" id="9808620at2"/>
<comment type="caution">
    <text evidence="6">The sequence shown here is derived from an EMBL/GenBank/DDBJ whole genome shotgun (WGS) entry which is preliminary data.</text>
</comment>
<dbReference type="EMBL" id="SMAI01000003">
    <property type="protein sequence ID" value="TCT06117.1"/>
    <property type="molecule type" value="Genomic_DNA"/>
</dbReference>
<dbReference type="SUPFAM" id="SSF46785">
    <property type="entry name" value="Winged helix' DNA-binding domain"/>
    <property type="match status" value="1"/>
</dbReference>
<dbReference type="Gene3D" id="3.40.190.290">
    <property type="match status" value="1"/>
</dbReference>
<organism evidence="6 7">
    <name type="scientific">Aquabacter spiritensis</name>
    <dbReference type="NCBI Taxonomy" id="933073"/>
    <lineage>
        <taxon>Bacteria</taxon>
        <taxon>Pseudomonadati</taxon>
        <taxon>Pseudomonadota</taxon>
        <taxon>Alphaproteobacteria</taxon>
        <taxon>Hyphomicrobiales</taxon>
        <taxon>Xanthobacteraceae</taxon>
        <taxon>Aquabacter</taxon>
    </lineage>
</organism>
<accession>A0A4R3M452</accession>
<protein>
    <submittedName>
        <fullName evidence="6">LysR family transcriptional regulator</fullName>
    </submittedName>
</protein>
<dbReference type="Gene3D" id="1.10.10.10">
    <property type="entry name" value="Winged helix-like DNA-binding domain superfamily/Winged helix DNA-binding domain"/>
    <property type="match status" value="1"/>
</dbReference>
<dbReference type="Pfam" id="PF03466">
    <property type="entry name" value="LysR_substrate"/>
    <property type="match status" value="1"/>
</dbReference>
<dbReference type="InterPro" id="IPR036388">
    <property type="entry name" value="WH-like_DNA-bd_sf"/>
</dbReference>
<dbReference type="Proteomes" id="UP000294664">
    <property type="component" value="Unassembled WGS sequence"/>
</dbReference>
<dbReference type="InterPro" id="IPR000847">
    <property type="entry name" value="LysR_HTH_N"/>
</dbReference>
<dbReference type="SUPFAM" id="SSF53850">
    <property type="entry name" value="Periplasmic binding protein-like II"/>
    <property type="match status" value="1"/>
</dbReference>
<comment type="similarity">
    <text evidence="1">Belongs to the LysR transcriptional regulatory family.</text>
</comment>
<keyword evidence="2" id="KW-0805">Transcription regulation</keyword>
<dbReference type="Pfam" id="PF00126">
    <property type="entry name" value="HTH_1"/>
    <property type="match status" value="1"/>
</dbReference>
<keyword evidence="7" id="KW-1185">Reference proteome</keyword>
<dbReference type="GO" id="GO:0003700">
    <property type="term" value="F:DNA-binding transcription factor activity"/>
    <property type="evidence" value="ECO:0007669"/>
    <property type="project" value="InterPro"/>
</dbReference>
<evidence type="ECO:0000256" key="4">
    <source>
        <dbReference type="ARBA" id="ARBA00023163"/>
    </source>
</evidence>
<evidence type="ECO:0000256" key="2">
    <source>
        <dbReference type="ARBA" id="ARBA00023015"/>
    </source>
</evidence>
<evidence type="ECO:0000256" key="3">
    <source>
        <dbReference type="ARBA" id="ARBA00023125"/>
    </source>
</evidence>
<proteinExistence type="inferred from homology"/>
<sequence>MTFEQLRVFIEVATQLHMTRAAERLNMTQPAVSASIAALEASCGMPFFDRVGRRIELTEAGRLFRAEAEAILDRVSRAEAVLNDISGLRRGRLRIFASQTVANYWLGTRLACYRARHPAIALSVTIANTAQCAAAVVSGDADLACVEGEVNEPLLVKVALPGDRLVLVVGAAHAWADRSPDGASGFDPARLLETAWVLREHGSGTRQAFEDRCRDLGLAPSLLRVALEFPSNEAVLSAVAAGAGATVISELVARAGLAAGDLRLVPFDLPERTFLLLRHADRYRSKAETAFVEMVRSPQGQRALPAAG</sequence>
<dbReference type="InterPro" id="IPR005119">
    <property type="entry name" value="LysR_subst-bd"/>
</dbReference>
<dbReference type="RefSeq" id="WP_132030634.1">
    <property type="nucleotide sequence ID" value="NZ_SMAI01000003.1"/>
</dbReference>
<dbReference type="GO" id="GO:0000976">
    <property type="term" value="F:transcription cis-regulatory region binding"/>
    <property type="evidence" value="ECO:0007669"/>
    <property type="project" value="TreeGrafter"/>
</dbReference>
<dbReference type="PANTHER" id="PTHR30126">
    <property type="entry name" value="HTH-TYPE TRANSCRIPTIONAL REGULATOR"/>
    <property type="match status" value="1"/>
</dbReference>
<evidence type="ECO:0000313" key="6">
    <source>
        <dbReference type="EMBL" id="TCT06117.1"/>
    </source>
</evidence>
<evidence type="ECO:0000256" key="1">
    <source>
        <dbReference type="ARBA" id="ARBA00009437"/>
    </source>
</evidence>
<evidence type="ECO:0000313" key="7">
    <source>
        <dbReference type="Proteomes" id="UP000294664"/>
    </source>
</evidence>
<reference evidence="6 7" key="1">
    <citation type="submission" date="2019-03" db="EMBL/GenBank/DDBJ databases">
        <title>Genomic Encyclopedia of Type Strains, Phase IV (KMG-IV): sequencing the most valuable type-strain genomes for metagenomic binning, comparative biology and taxonomic classification.</title>
        <authorList>
            <person name="Goeker M."/>
        </authorList>
    </citation>
    <scope>NUCLEOTIDE SEQUENCE [LARGE SCALE GENOMIC DNA]</scope>
    <source>
        <strain evidence="6 7">DSM 9035</strain>
    </source>
</reference>